<dbReference type="EMBL" id="BAAAPZ010000018">
    <property type="protein sequence ID" value="GAA2105292.1"/>
    <property type="molecule type" value="Genomic_DNA"/>
</dbReference>
<name>A0ABN2X526_9MICO</name>
<evidence type="ECO:0000256" key="1">
    <source>
        <dbReference type="SAM" id="MobiDB-lite"/>
    </source>
</evidence>
<dbReference type="InterPro" id="IPR013785">
    <property type="entry name" value="Aldolase_TIM"/>
</dbReference>
<feature type="compositionally biased region" description="Low complexity" evidence="1">
    <location>
        <begin position="1"/>
        <end position="27"/>
    </location>
</feature>
<dbReference type="Pfam" id="PF03102">
    <property type="entry name" value="NeuB"/>
    <property type="match status" value="1"/>
</dbReference>
<feature type="domain" description="PseI/NeuA/B-like" evidence="2">
    <location>
        <begin position="61"/>
        <end position="297"/>
    </location>
</feature>
<organism evidence="3 4">
    <name type="scientific">Brevibacterium salitolerans</name>
    <dbReference type="NCBI Taxonomy" id="1403566"/>
    <lineage>
        <taxon>Bacteria</taxon>
        <taxon>Bacillati</taxon>
        <taxon>Actinomycetota</taxon>
        <taxon>Actinomycetes</taxon>
        <taxon>Micrococcales</taxon>
        <taxon>Brevibacteriaceae</taxon>
        <taxon>Brevibacterium</taxon>
    </lineage>
</organism>
<feature type="region of interest" description="Disordered" evidence="1">
    <location>
        <begin position="1"/>
        <end position="28"/>
    </location>
</feature>
<dbReference type="Proteomes" id="UP001500984">
    <property type="component" value="Unassembled WGS sequence"/>
</dbReference>
<dbReference type="InterPro" id="IPR051690">
    <property type="entry name" value="PseI-like"/>
</dbReference>
<dbReference type="PANTHER" id="PTHR42966:SF3">
    <property type="entry name" value="BLR5971 PROTEIN"/>
    <property type="match status" value="1"/>
</dbReference>
<reference evidence="3 4" key="1">
    <citation type="journal article" date="2019" name="Int. J. Syst. Evol. Microbiol.">
        <title>The Global Catalogue of Microorganisms (GCM) 10K type strain sequencing project: providing services to taxonomists for standard genome sequencing and annotation.</title>
        <authorList>
            <consortium name="The Broad Institute Genomics Platform"/>
            <consortium name="The Broad Institute Genome Sequencing Center for Infectious Disease"/>
            <person name="Wu L."/>
            <person name="Ma J."/>
        </authorList>
    </citation>
    <scope>NUCLEOTIDE SEQUENCE [LARGE SCALE GENOMIC DNA]</scope>
    <source>
        <strain evidence="3 4">JCM 15900</strain>
    </source>
</reference>
<evidence type="ECO:0000259" key="2">
    <source>
        <dbReference type="Pfam" id="PF03102"/>
    </source>
</evidence>
<comment type="caution">
    <text evidence="3">The sequence shown here is derived from an EMBL/GenBank/DDBJ whole genome shotgun (WGS) entry which is preliminary data.</text>
</comment>
<dbReference type="SUPFAM" id="SSF51569">
    <property type="entry name" value="Aldolase"/>
    <property type="match status" value="1"/>
</dbReference>
<protein>
    <submittedName>
        <fullName evidence="3">N-acetylneuraminate synthase family protein</fullName>
    </submittedName>
</protein>
<sequence length="312" mass="34125">MIQTLAPRTAPSAAARTSAAPSSAPAPVRIGEHSVGAGQPVYMIGEIGINHNGEVELAKRLMDVAAEAGAQAVKFQKRNPDVAVPEAQKSKMRETPWGTMTYLEYKYRVEFEREQYREIDAHAKQLGLQWFASPWDTDSVDFLENEFDALTYKVASASLTDFELLRAIAATGKPVLCSSGMSDWDILDAAVEVFDRENLVLMHAASTYPLPPEEANLRAIPAMERRYGVPVGYSGHEIGTEISLAAVALGAVTVERHITLDTTMWGSDQSASMEPDEFIALCRGVRVLERALGDGEKRIMPGEESKIASLRK</sequence>
<dbReference type="InterPro" id="IPR013132">
    <property type="entry name" value="PseI/NeuA/B-like_N"/>
</dbReference>
<dbReference type="RefSeq" id="WP_344338266.1">
    <property type="nucleotide sequence ID" value="NZ_BAAAPZ010000018.1"/>
</dbReference>
<proteinExistence type="predicted"/>
<gene>
    <name evidence="3" type="ORF">GCM10009823_30630</name>
</gene>
<evidence type="ECO:0000313" key="3">
    <source>
        <dbReference type="EMBL" id="GAA2105292.1"/>
    </source>
</evidence>
<dbReference type="PANTHER" id="PTHR42966">
    <property type="entry name" value="N-ACETYLNEURAMINATE SYNTHASE"/>
    <property type="match status" value="1"/>
</dbReference>
<evidence type="ECO:0000313" key="4">
    <source>
        <dbReference type="Proteomes" id="UP001500984"/>
    </source>
</evidence>
<keyword evidence="4" id="KW-1185">Reference proteome</keyword>
<accession>A0ABN2X526</accession>
<dbReference type="Gene3D" id="3.20.20.70">
    <property type="entry name" value="Aldolase class I"/>
    <property type="match status" value="1"/>
</dbReference>